<evidence type="ECO:0000313" key="9">
    <source>
        <dbReference type="Proteomes" id="UP000077143"/>
    </source>
</evidence>
<dbReference type="Pfam" id="PF04545">
    <property type="entry name" value="Sigma70_r4"/>
    <property type="match status" value="1"/>
</dbReference>
<dbReference type="GO" id="GO:0016987">
    <property type="term" value="F:sigma factor activity"/>
    <property type="evidence" value="ECO:0007669"/>
    <property type="project" value="UniProtKB-KW"/>
</dbReference>
<evidence type="ECO:0000259" key="7">
    <source>
        <dbReference type="Pfam" id="PF04545"/>
    </source>
</evidence>
<dbReference type="Gene3D" id="1.10.10.10">
    <property type="entry name" value="Winged helix-like DNA-binding domain superfamily/Winged helix DNA-binding domain"/>
    <property type="match status" value="1"/>
</dbReference>
<dbReference type="PANTHER" id="PTHR43133:SF66">
    <property type="entry name" value="ECF RNA POLYMERASE SIGMA FACTOR SIGK"/>
    <property type="match status" value="1"/>
</dbReference>
<reference evidence="8 9" key="1">
    <citation type="submission" date="2016-05" db="EMBL/GenBank/DDBJ databases">
        <title>Complete genome sequence of a phthalic acid esters degrading Mycobacterium sp. YC-RL4.</title>
        <authorList>
            <person name="Ren L."/>
            <person name="Fan S."/>
            <person name="Ruth N."/>
            <person name="Jia Y."/>
            <person name="Wang J."/>
            <person name="Qiao C."/>
        </authorList>
    </citation>
    <scope>NUCLEOTIDE SEQUENCE [LARGE SCALE GENOMIC DNA]</scope>
    <source>
        <strain evidence="8 9">YC-RL4</strain>
    </source>
</reference>
<dbReference type="GO" id="GO:0003677">
    <property type="term" value="F:DNA binding"/>
    <property type="evidence" value="ECO:0007669"/>
    <property type="project" value="UniProtKB-KW"/>
</dbReference>
<dbReference type="InterPro" id="IPR013325">
    <property type="entry name" value="RNA_pol_sigma_r2"/>
</dbReference>
<keyword evidence="9" id="KW-1185">Reference proteome</keyword>
<dbReference type="InterPro" id="IPR039425">
    <property type="entry name" value="RNA_pol_sigma-70-like"/>
</dbReference>
<feature type="domain" description="RNA polymerase sigma-70 region 4" evidence="7">
    <location>
        <begin position="141"/>
        <end position="189"/>
    </location>
</feature>
<dbReference type="InterPro" id="IPR007627">
    <property type="entry name" value="RNA_pol_sigma70_r2"/>
</dbReference>
<dbReference type="OrthoDB" id="9784272at2"/>
<feature type="domain" description="RNA polymerase sigma-70 region 2" evidence="6">
    <location>
        <begin position="38"/>
        <end position="104"/>
    </location>
</feature>
<evidence type="ECO:0000313" key="8">
    <source>
        <dbReference type="EMBL" id="ANE82746.1"/>
    </source>
</evidence>
<keyword evidence="2" id="KW-0805">Transcription regulation</keyword>
<dbReference type="SUPFAM" id="SSF88946">
    <property type="entry name" value="Sigma2 domain of RNA polymerase sigma factors"/>
    <property type="match status" value="1"/>
</dbReference>
<dbReference type="CDD" id="cd06171">
    <property type="entry name" value="Sigma70_r4"/>
    <property type="match status" value="1"/>
</dbReference>
<dbReference type="InterPro" id="IPR013324">
    <property type="entry name" value="RNA_pol_sigma_r3/r4-like"/>
</dbReference>
<evidence type="ECO:0000256" key="4">
    <source>
        <dbReference type="ARBA" id="ARBA00023125"/>
    </source>
</evidence>
<evidence type="ECO:0000256" key="1">
    <source>
        <dbReference type="ARBA" id="ARBA00010641"/>
    </source>
</evidence>
<dbReference type="InterPro" id="IPR007630">
    <property type="entry name" value="RNA_pol_sigma70_r4"/>
</dbReference>
<evidence type="ECO:0000256" key="5">
    <source>
        <dbReference type="ARBA" id="ARBA00023163"/>
    </source>
</evidence>
<dbReference type="NCBIfam" id="NF007228">
    <property type="entry name" value="PRK09646.1"/>
    <property type="match status" value="1"/>
</dbReference>
<accession>A0A172UUK2</accession>
<name>A0A172UUK2_9MYCO</name>
<dbReference type="STRING" id="1682113.A7U43_08505"/>
<proteinExistence type="inferred from homology"/>
<protein>
    <submittedName>
        <fullName evidence="8">RNA polymerase subunit sigma</fullName>
    </submittedName>
</protein>
<dbReference type="NCBIfam" id="TIGR02937">
    <property type="entry name" value="sigma70-ECF"/>
    <property type="match status" value="1"/>
</dbReference>
<organism evidence="8 9">
    <name type="scientific">Mycobacterium adipatum</name>
    <dbReference type="NCBI Taxonomy" id="1682113"/>
    <lineage>
        <taxon>Bacteria</taxon>
        <taxon>Bacillati</taxon>
        <taxon>Actinomycetota</taxon>
        <taxon>Actinomycetes</taxon>
        <taxon>Mycobacteriales</taxon>
        <taxon>Mycobacteriaceae</taxon>
        <taxon>Mycobacterium</taxon>
    </lineage>
</organism>
<dbReference type="Pfam" id="PF04542">
    <property type="entry name" value="Sigma70_r2"/>
    <property type="match status" value="1"/>
</dbReference>
<dbReference type="InterPro" id="IPR014284">
    <property type="entry name" value="RNA_pol_sigma-70_dom"/>
</dbReference>
<evidence type="ECO:0000256" key="2">
    <source>
        <dbReference type="ARBA" id="ARBA00023015"/>
    </source>
</evidence>
<dbReference type="InterPro" id="IPR036388">
    <property type="entry name" value="WH-like_DNA-bd_sf"/>
</dbReference>
<keyword evidence="3" id="KW-0731">Sigma factor</keyword>
<dbReference type="AlphaFoldDB" id="A0A172UUK2"/>
<dbReference type="Gene3D" id="1.10.1740.10">
    <property type="match status" value="1"/>
</dbReference>
<sequence>MPAVTAPAPARLRSVTADLDALLRRVAQRDVDAFAEFYDQTRARVYGLVTRVLRDPGYSEETTQDIYLQVWRNASDYNPSAGTPLSWLMTVAHRRAVDRVRSEQAATDRESRYGAATVELPVDQVAEGVLEREEYRQVATCLGTLTDRQRECIQLAYYEGLTYVQVSDRLSANLATVKSRMRDAIRGLRNCLDAA</sequence>
<evidence type="ECO:0000259" key="6">
    <source>
        <dbReference type="Pfam" id="PF04542"/>
    </source>
</evidence>
<keyword evidence="5" id="KW-0804">Transcription</keyword>
<comment type="similarity">
    <text evidence="1">Belongs to the sigma-70 factor family. ECF subfamily.</text>
</comment>
<dbReference type="EMBL" id="CP015596">
    <property type="protein sequence ID" value="ANE82746.1"/>
    <property type="molecule type" value="Genomic_DNA"/>
</dbReference>
<dbReference type="GO" id="GO:0006352">
    <property type="term" value="P:DNA-templated transcription initiation"/>
    <property type="evidence" value="ECO:0007669"/>
    <property type="project" value="InterPro"/>
</dbReference>
<dbReference type="PANTHER" id="PTHR43133">
    <property type="entry name" value="RNA POLYMERASE ECF-TYPE SIGMA FACTO"/>
    <property type="match status" value="1"/>
</dbReference>
<dbReference type="Proteomes" id="UP000077143">
    <property type="component" value="Chromosome"/>
</dbReference>
<keyword evidence="4" id="KW-0238">DNA-binding</keyword>
<dbReference type="SUPFAM" id="SSF88659">
    <property type="entry name" value="Sigma3 and sigma4 domains of RNA polymerase sigma factors"/>
    <property type="match status" value="1"/>
</dbReference>
<gene>
    <name evidence="8" type="ORF">A7U43_08505</name>
</gene>
<evidence type="ECO:0000256" key="3">
    <source>
        <dbReference type="ARBA" id="ARBA00023082"/>
    </source>
</evidence>
<dbReference type="KEGG" id="madi:A7U43_08505"/>